<comment type="cofactor">
    <cofactor evidence="7">
        <name>Zn(2+)</name>
        <dbReference type="ChEBI" id="CHEBI:29105"/>
    </cofactor>
    <cofactor evidence="7">
        <name>Fe(3+)</name>
        <dbReference type="ChEBI" id="CHEBI:29034"/>
    </cofactor>
    <text evidence="7">Binds 1 zinc or iron ion per subunit.</text>
</comment>
<evidence type="ECO:0000313" key="9">
    <source>
        <dbReference type="EMBL" id="QEE30094.1"/>
    </source>
</evidence>
<feature type="binding site" evidence="7">
    <location>
        <position position="79"/>
    </location>
    <ligand>
        <name>Zn(2+)</name>
        <dbReference type="ChEBI" id="CHEBI:29105"/>
    </ligand>
</feature>
<evidence type="ECO:0000256" key="4">
    <source>
        <dbReference type="ARBA" id="ARBA00022808"/>
    </source>
</evidence>
<dbReference type="GO" id="GO:0019556">
    <property type="term" value="P:L-histidine catabolic process to glutamate and formamide"/>
    <property type="evidence" value="ECO:0007669"/>
    <property type="project" value="UniProtKB-UniRule"/>
</dbReference>
<feature type="binding site" evidence="7">
    <location>
        <position position="319"/>
    </location>
    <ligand>
        <name>Zn(2+)</name>
        <dbReference type="ChEBI" id="CHEBI:29105"/>
    </ligand>
</feature>
<proteinExistence type="inferred from homology"/>
<dbReference type="RefSeq" id="WP_147649364.1">
    <property type="nucleotide sequence ID" value="NZ_CP042806.1"/>
</dbReference>
<feature type="binding site" evidence="7">
    <location>
        <position position="86"/>
    </location>
    <ligand>
        <name>4-imidazolone-5-propanoate</name>
        <dbReference type="ChEBI" id="CHEBI:77893"/>
    </ligand>
</feature>
<comment type="subcellular location">
    <subcellularLocation>
        <location evidence="7">Cytoplasm</location>
    </subcellularLocation>
</comment>
<feature type="binding site" evidence="7">
    <location>
        <position position="245"/>
    </location>
    <ligand>
        <name>Zn(2+)</name>
        <dbReference type="ChEBI" id="CHEBI:29105"/>
    </ligand>
</feature>
<feature type="binding site" evidence="7">
    <location>
        <position position="245"/>
    </location>
    <ligand>
        <name>Fe(3+)</name>
        <dbReference type="ChEBI" id="CHEBI:29034"/>
    </ligand>
</feature>
<feature type="binding site" evidence="7">
    <location>
        <position position="149"/>
    </location>
    <ligand>
        <name>4-imidazolone-5-propanoate</name>
        <dbReference type="ChEBI" id="CHEBI:77893"/>
    </ligand>
</feature>
<comment type="function">
    <text evidence="7">Catalyzes the hydrolytic cleavage of the carbon-nitrogen bond in imidazolone-5-propanoate to yield N-formimidoyl-L-glutamate. It is the third step in the universal histidine degradation pathway.</text>
</comment>
<gene>
    <name evidence="7" type="primary">hutI</name>
    <name evidence="9" type="ORF">FTW19_20175</name>
</gene>
<feature type="binding site" evidence="7">
    <location>
        <position position="149"/>
    </location>
    <ligand>
        <name>N-formimidoyl-L-glutamate</name>
        <dbReference type="ChEBI" id="CHEBI:58928"/>
    </ligand>
</feature>
<feature type="binding site" evidence="7">
    <location>
        <position position="77"/>
    </location>
    <ligand>
        <name>Fe(3+)</name>
        <dbReference type="ChEBI" id="CHEBI:29034"/>
    </ligand>
</feature>
<dbReference type="OrthoDB" id="9776455at2"/>
<dbReference type="UniPathway" id="UPA00379">
    <property type="reaction ID" value="UER00551"/>
</dbReference>
<dbReference type="Proteomes" id="UP000321820">
    <property type="component" value="Chromosome"/>
</dbReference>
<feature type="binding site" evidence="7">
    <location>
        <position position="324"/>
    </location>
    <ligand>
        <name>4-imidazolone-5-propanoate</name>
        <dbReference type="ChEBI" id="CHEBI:77893"/>
    </ligand>
</feature>
<dbReference type="InterPro" id="IPR011059">
    <property type="entry name" value="Metal-dep_hydrolase_composite"/>
</dbReference>
<evidence type="ECO:0000313" key="10">
    <source>
        <dbReference type="Proteomes" id="UP000321820"/>
    </source>
</evidence>
<protein>
    <recommendedName>
        <fullName evidence="1 7">Imidazolonepropionase</fullName>
        <ecNumber evidence="1 7">3.5.2.7</ecNumber>
    </recommendedName>
    <alternativeName>
        <fullName evidence="7">Imidazolone-5-propionate hydrolase</fullName>
    </alternativeName>
</protein>
<dbReference type="EMBL" id="CP042806">
    <property type="protein sequence ID" value="QEE30094.1"/>
    <property type="molecule type" value="Genomic_DNA"/>
</dbReference>
<keyword evidence="10" id="KW-1185">Reference proteome</keyword>
<dbReference type="PANTHER" id="PTHR42752">
    <property type="entry name" value="IMIDAZOLONEPROPIONASE"/>
    <property type="match status" value="1"/>
</dbReference>
<dbReference type="GO" id="GO:0005506">
    <property type="term" value="F:iron ion binding"/>
    <property type="evidence" value="ECO:0007669"/>
    <property type="project" value="UniProtKB-UniRule"/>
</dbReference>
<evidence type="ECO:0000256" key="5">
    <source>
        <dbReference type="ARBA" id="ARBA00022833"/>
    </source>
</evidence>
<evidence type="ECO:0000256" key="2">
    <source>
        <dbReference type="ARBA" id="ARBA00022723"/>
    </source>
</evidence>
<evidence type="ECO:0000256" key="1">
    <source>
        <dbReference type="ARBA" id="ARBA00012864"/>
    </source>
</evidence>
<feature type="binding site" evidence="7">
    <location>
        <position position="79"/>
    </location>
    <ligand>
        <name>Fe(3+)</name>
        <dbReference type="ChEBI" id="CHEBI:29034"/>
    </ligand>
</feature>
<evidence type="ECO:0000256" key="7">
    <source>
        <dbReference type="HAMAP-Rule" id="MF_00372"/>
    </source>
</evidence>
<accession>A0A5B9EEH9</accession>
<dbReference type="KEGG" id="talb:FTW19_20175"/>
<name>A0A5B9EEH9_9BACT</name>
<keyword evidence="4 7" id="KW-0369">Histidine metabolism</keyword>
<comment type="similarity">
    <text evidence="7">Belongs to the metallo-dependent hydrolases superfamily. HutI family.</text>
</comment>
<dbReference type="Gene3D" id="2.30.40.10">
    <property type="entry name" value="Urease, subunit C, domain 1"/>
    <property type="match status" value="1"/>
</dbReference>
<dbReference type="Gene3D" id="3.20.20.140">
    <property type="entry name" value="Metal-dependent hydrolases"/>
    <property type="match status" value="1"/>
</dbReference>
<keyword evidence="7" id="KW-0963">Cytoplasm</keyword>
<dbReference type="GO" id="GO:0005737">
    <property type="term" value="C:cytoplasm"/>
    <property type="evidence" value="ECO:0007669"/>
    <property type="project" value="UniProtKB-SubCell"/>
</dbReference>
<dbReference type="EC" id="3.5.2.7" evidence="1 7"/>
<evidence type="ECO:0000259" key="8">
    <source>
        <dbReference type="Pfam" id="PF01979"/>
    </source>
</evidence>
<dbReference type="Pfam" id="PF01979">
    <property type="entry name" value="Amidohydro_1"/>
    <property type="match status" value="1"/>
</dbReference>
<sequence length="408" mass="42986">MTADLLITGISQLVTAKGSGARHGLAMRDLHMMERAAIAICNGRIVWIGKERDWNGEALASVDVGNRAVVPGLIDPHTHAVWAGDRLDDFDARTSGETYEAILAAGGGIRRTIRATAAATKDELVSIAEPRIHALLRSGATTIEVKSGYGFTPAVEIAMLEVIQALDASIPARLLPTLLIHIPPVDTADRIGYIAEMCTELIPEVARRKLATAVDVFVEREAWHVDEAALLLQSAKQHGLAVKLHTEQFQRIGGLELGLRIGALSVDHLEACGPDQLAMLAASSTIATILPGVSLHLGIPAAPGRQLVDAGAAVAVGTDLNPGSSPLFSAATALALAARLNGLTAQEALVAGTVNAACALGLEDAGRLEMGLQADFLVLEGSDWRELVYTLGTNPVREVWIRGERLPA</sequence>
<feature type="binding site" evidence="7">
    <location>
        <position position="77"/>
    </location>
    <ligand>
        <name>Zn(2+)</name>
        <dbReference type="ChEBI" id="CHEBI:29105"/>
    </ligand>
</feature>
<dbReference type="SUPFAM" id="SSF51338">
    <property type="entry name" value="Composite domain of metallo-dependent hydrolases"/>
    <property type="match status" value="1"/>
</dbReference>
<dbReference type="InterPro" id="IPR005920">
    <property type="entry name" value="HutI"/>
</dbReference>
<feature type="domain" description="Amidohydrolase-related" evidence="8">
    <location>
        <begin position="69"/>
        <end position="404"/>
    </location>
</feature>
<evidence type="ECO:0000256" key="3">
    <source>
        <dbReference type="ARBA" id="ARBA00022801"/>
    </source>
</evidence>
<feature type="binding site" evidence="7">
    <location>
        <position position="248"/>
    </location>
    <ligand>
        <name>4-imidazolone-5-propanoate</name>
        <dbReference type="ChEBI" id="CHEBI:77893"/>
    </ligand>
</feature>
<evidence type="ECO:0000256" key="6">
    <source>
        <dbReference type="ARBA" id="ARBA00023004"/>
    </source>
</evidence>
<keyword evidence="2 7" id="KW-0479">Metal-binding</keyword>
<keyword evidence="3 7" id="KW-0378">Hydrolase</keyword>
<dbReference type="GO" id="GO:0019557">
    <property type="term" value="P:L-histidine catabolic process to glutamate and formate"/>
    <property type="evidence" value="ECO:0007669"/>
    <property type="project" value="UniProtKB-UniPathway"/>
</dbReference>
<dbReference type="AlphaFoldDB" id="A0A5B9EEH9"/>
<comment type="catalytic activity">
    <reaction evidence="7">
        <text>4-imidazolone-5-propanoate + H2O = N-formimidoyl-L-glutamate</text>
        <dbReference type="Rhea" id="RHEA:23660"/>
        <dbReference type="ChEBI" id="CHEBI:15377"/>
        <dbReference type="ChEBI" id="CHEBI:58928"/>
        <dbReference type="ChEBI" id="CHEBI:77893"/>
        <dbReference type="EC" id="3.5.2.7"/>
    </reaction>
</comment>
<keyword evidence="5 7" id="KW-0862">Zinc</keyword>
<feature type="binding site" evidence="7">
    <location>
        <position position="319"/>
    </location>
    <ligand>
        <name>Fe(3+)</name>
        <dbReference type="ChEBI" id="CHEBI:29034"/>
    </ligand>
</feature>
<dbReference type="HAMAP" id="MF_00372">
    <property type="entry name" value="HutI"/>
    <property type="match status" value="1"/>
</dbReference>
<comment type="pathway">
    <text evidence="7">Amino-acid degradation; L-histidine degradation into L-glutamate; N-formimidoyl-L-glutamate from L-histidine: step 3/3.</text>
</comment>
<feature type="binding site" evidence="7">
    <location>
        <position position="181"/>
    </location>
    <ligand>
        <name>4-imidazolone-5-propanoate</name>
        <dbReference type="ChEBI" id="CHEBI:77893"/>
    </ligand>
</feature>
<feature type="binding site" evidence="7">
    <location>
        <position position="321"/>
    </location>
    <ligand>
        <name>N-formimidoyl-L-glutamate</name>
        <dbReference type="ChEBI" id="CHEBI:58928"/>
    </ligand>
</feature>
<dbReference type="PANTHER" id="PTHR42752:SF1">
    <property type="entry name" value="IMIDAZOLONEPROPIONASE-RELATED"/>
    <property type="match status" value="1"/>
</dbReference>
<dbReference type="GO" id="GO:0008270">
    <property type="term" value="F:zinc ion binding"/>
    <property type="evidence" value="ECO:0007669"/>
    <property type="project" value="UniProtKB-UniRule"/>
</dbReference>
<organism evidence="9 10">
    <name type="scientific">Terriglobus albidus</name>
    <dbReference type="NCBI Taxonomy" id="1592106"/>
    <lineage>
        <taxon>Bacteria</taxon>
        <taxon>Pseudomonadati</taxon>
        <taxon>Acidobacteriota</taxon>
        <taxon>Terriglobia</taxon>
        <taxon>Terriglobales</taxon>
        <taxon>Acidobacteriaceae</taxon>
        <taxon>Terriglobus</taxon>
    </lineage>
</organism>
<dbReference type="NCBIfam" id="TIGR01224">
    <property type="entry name" value="hutI"/>
    <property type="match status" value="1"/>
</dbReference>
<dbReference type="InterPro" id="IPR006680">
    <property type="entry name" value="Amidohydro-rel"/>
</dbReference>
<dbReference type="InterPro" id="IPR032466">
    <property type="entry name" value="Metal_Hydrolase"/>
</dbReference>
<feature type="binding site" evidence="7">
    <location>
        <position position="323"/>
    </location>
    <ligand>
        <name>N-formimidoyl-L-glutamate</name>
        <dbReference type="ChEBI" id="CHEBI:58928"/>
    </ligand>
</feature>
<dbReference type="SUPFAM" id="SSF51556">
    <property type="entry name" value="Metallo-dependent hydrolases"/>
    <property type="match status" value="1"/>
</dbReference>
<reference evidence="9 10" key="1">
    <citation type="submission" date="2019-08" db="EMBL/GenBank/DDBJ databases">
        <title>Complete genome sequence of Terriglobus albidus strain ORNL.</title>
        <authorList>
            <person name="Podar M."/>
        </authorList>
    </citation>
    <scope>NUCLEOTIDE SEQUENCE [LARGE SCALE GENOMIC DNA]</scope>
    <source>
        <strain evidence="9 10">ORNL</strain>
    </source>
</reference>
<dbReference type="GO" id="GO:0050480">
    <property type="term" value="F:imidazolonepropionase activity"/>
    <property type="evidence" value="ECO:0007669"/>
    <property type="project" value="UniProtKB-UniRule"/>
</dbReference>
<keyword evidence="6 7" id="KW-0408">Iron</keyword>